<evidence type="ECO:0000256" key="4">
    <source>
        <dbReference type="SAM" id="Phobius"/>
    </source>
</evidence>
<dbReference type="InterPro" id="IPR011043">
    <property type="entry name" value="Gal_Oxase/kelch_b-propeller"/>
</dbReference>
<accession>A0A9P6MNJ8</accession>
<dbReference type="SUPFAM" id="SSF117281">
    <property type="entry name" value="Kelch motif"/>
    <property type="match status" value="1"/>
</dbReference>
<keyword evidence="4" id="KW-0812">Transmembrane</keyword>
<feature type="region of interest" description="Disordered" evidence="3">
    <location>
        <begin position="383"/>
        <end position="413"/>
    </location>
</feature>
<dbReference type="Proteomes" id="UP000703661">
    <property type="component" value="Unassembled WGS sequence"/>
</dbReference>
<protein>
    <recommendedName>
        <fullName evidence="7">Galactose oxidase</fullName>
    </recommendedName>
</protein>
<dbReference type="Pfam" id="PF24681">
    <property type="entry name" value="Kelch_KLHDC2_KLHL20_DRC7"/>
    <property type="match status" value="1"/>
</dbReference>
<keyword evidence="4" id="KW-0472">Membrane</keyword>
<evidence type="ECO:0000313" key="6">
    <source>
        <dbReference type="Proteomes" id="UP000703661"/>
    </source>
</evidence>
<feature type="compositionally biased region" description="Polar residues" evidence="3">
    <location>
        <begin position="397"/>
        <end position="406"/>
    </location>
</feature>
<proteinExistence type="predicted"/>
<sequence>MAYATVDERTLYIQGGENVFTNFNQLYSLDLTTNWNTSSPPWKALSMRLAPKDFEDGMVVSDDNNALIVWGYHTGISTYNITSDSWSIVTKTQPASIHPTVGKRIVADPRTGIIYKLASKSSLKKDPQIFVAYNPATNTTQLLTLPPVLAATQIDYHSLVWSTQRNSILLYGGYFDPTNQFNTEFYEYVPDNNNWGVIASIGDIPPLRSGHCMIPAYNGTKMVLFGGQDLVGQAFSSIYIYDITTLTWTRGNDINSTMNRNNMACSVAGDNFVAWGGNQAGDYPAILSTPAIYNLKESQWVSQYNVSFPTTISAPGTITGTVTGTAPVTNTAITSPMDFSSGNRSLTAPIVGGTISGVFVLSIIGYFIHRRSKLVKGYHEGTTTTELESRQVHTDTRPSSSETPLGTSPIEGASLSVQPPLVEQPSLYQTSPYQASTYQLSSYQSSPGESSGTNSMDPQPLHEQHHIPVASLSPYITHTESPQSSPGHHYKTDSPLLVQSTPVPSAPQMPWNSQAMQEPMGAQLDSGYDNDKPLPVEMTPVPSAPEMPQSLELTQEPMEIQLNPDNNHTPLEQQVALIRLQCDLQFQRQQQYLEQLRIEQQAHLELLQKQIADSKRDASTD</sequence>
<dbReference type="Gene3D" id="2.120.10.80">
    <property type="entry name" value="Kelch-type beta propeller"/>
    <property type="match status" value="2"/>
</dbReference>
<keyword evidence="1" id="KW-0880">Kelch repeat</keyword>
<feature type="compositionally biased region" description="Low complexity" evidence="3">
    <location>
        <begin position="441"/>
        <end position="451"/>
    </location>
</feature>
<organism evidence="5 6">
    <name type="scientific">Entomortierella chlamydospora</name>
    <dbReference type="NCBI Taxonomy" id="101097"/>
    <lineage>
        <taxon>Eukaryota</taxon>
        <taxon>Fungi</taxon>
        <taxon>Fungi incertae sedis</taxon>
        <taxon>Mucoromycota</taxon>
        <taxon>Mortierellomycotina</taxon>
        <taxon>Mortierellomycetes</taxon>
        <taxon>Mortierellales</taxon>
        <taxon>Mortierellaceae</taxon>
        <taxon>Entomortierella</taxon>
    </lineage>
</organism>
<name>A0A9P6MNJ8_9FUNG</name>
<feature type="region of interest" description="Disordered" evidence="3">
    <location>
        <begin position="439"/>
        <end position="461"/>
    </location>
</feature>
<keyword evidence="4" id="KW-1133">Transmembrane helix</keyword>
<dbReference type="EMBL" id="JAAAID010002024">
    <property type="protein sequence ID" value="KAG0008147.1"/>
    <property type="molecule type" value="Genomic_DNA"/>
</dbReference>
<dbReference type="PANTHER" id="PTHR46093">
    <property type="entry name" value="ACYL-COA-BINDING DOMAIN-CONTAINING PROTEIN 5"/>
    <property type="match status" value="1"/>
</dbReference>
<evidence type="ECO:0008006" key="7">
    <source>
        <dbReference type="Google" id="ProtNLM"/>
    </source>
</evidence>
<reference evidence="5" key="1">
    <citation type="journal article" date="2020" name="Fungal Divers.">
        <title>Resolving the Mortierellaceae phylogeny through synthesis of multi-gene phylogenetics and phylogenomics.</title>
        <authorList>
            <person name="Vandepol N."/>
            <person name="Liber J."/>
            <person name="Desiro A."/>
            <person name="Na H."/>
            <person name="Kennedy M."/>
            <person name="Barry K."/>
            <person name="Grigoriev I.V."/>
            <person name="Miller A.N."/>
            <person name="O'Donnell K."/>
            <person name="Stajich J.E."/>
            <person name="Bonito G."/>
        </authorList>
    </citation>
    <scope>NUCLEOTIDE SEQUENCE</scope>
    <source>
        <strain evidence="5">NRRL 2769</strain>
    </source>
</reference>
<feature type="region of interest" description="Disordered" evidence="3">
    <location>
        <begin position="476"/>
        <end position="513"/>
    </location>
</feature>
<evidence type="ECO:0000313" key="5">
    <source>
        <dbReference type="EMBL" id="KAG0008147.1"/>
    </source>
</evidence>
<dbReference type="PANTHER" id="PTHR46093:SF18">
    <property type="entry name" value="FIBRONECTIN TYPE-III DOMAIN-CONTAINING PROTEIN"/>
    <property type="match status" value="1"/>
</dbReference>
<dbReference type="AlphaFoldDB" id="A0A9P6MNJ8"/>
<evidence type="ECO:0000256" key="1">
    <source>
        <dbReference type="ARBA" id="ARBA00022441"/>
    </source>
</evidence>
<evidence type="ECO:0000256" key="2">
    <source>
        <dbReference type="ARBA" id="ARBA00022737"/>
    </source>
</evidence>
<keyword evidence="6" id="KW-1185">Reference proteome</keyword>
<dbReference type="InterPro" id="IPR015915">
    <property type="entry name" value="Kelch-typ_b-propeller"/>
</dbReference>
<gene>
    <name evidence="5" type="ORF">BGZ80_003806</name>
</gene>
<feature type="compositionally biased region" description="Basic and acidic residues" evidence="3">
    <location>
        <begin position="387"/>
        <end position="396"/>
    </location>
</feature>
<keyword evidence="2" id="KW-0677">Repeat</keyword>
<feature type="compositionally biased region" description="Polar residues" evidence="3">
    <location>
        <begin position="476"/>
        <end position="486"/>
    </location>
</feature>
<comment type="caution">
    <text evidence="5">The sequence shown here is derived from an EMBL/GenBank/DDBJ whole genome shotgun (WGS) entry which is preliminary data.</text>
</comment>
<evidence type="ECO:0000256" key="3">
    <source>
        <dbReference type="SAM" id="MobiDB-lite"/>
    </source>
</evidence>
<feature type="transmembrane region" description="Helical" evidence="4">
    <location>
        <begin position="346"/>
        <end position="368"/>
    </location>
</feature>
<dbReference type="SUPFAM" id="SSF50965">
    <property type="entry name" value="Galactose oxidase, central domain"/>
    <property type="match status" value="1"/>
</dbReference>